<evidence type="ECO:0000313" key="3">
    <source>
        <dbReference type="Proteomes" id="UP000018958"/>
    </source>
</evidence>
<dbReference type="Proteomes" id="UP000018958">
    <property type="component" value="Unassembled WGS sequence"/>
</dbReference>
<evidence type="ECO:0000313" key="2">
    <source>
        <dbReference type="EMBL" id="ETP01756.1"/>
    </source>
</evidence>
<organism evidence="2 3">
    <name type="scientific">Phytophthora nicotianae CJ01A1</name>
    <dbReference type="NCBI Taxonomy" id="1317063"/>
    <lineage>
        <taxon>Eukaryota</taxon>
        <taxon>Sar</taxon>
        <taxon>Stramenopiles</taxon>
        <taxon>Oomycota</taxon>
        <taxon>Peronosporomycetes</taxon>
        <taxon>Peronosporales</taxon>
        <taxon>Peronosporaceae</taxon>
        <taxon>Phytophthora</taxon>
    </lineage>
</organism>
<accession>W2VUA4</accession>
<proteinExistence type="predicted"/>
<comment type="caution">
    <text evidence="2">The sequence shown here is derived from an EMBL/GenBank/DDBJ whole genome shotgun (WGS) entry which is preliminary data.</text>
</comment>
<dbReference type="AlphaFoldDB" id="W2VUA4"/>
<reference evidence="2 3" key="1">
    <citation type="submission" date="2013-11" db="EMBL/GenBank/DDBJ databases">
        <title>The Genome Sequence of Phytophthora parasitica CJ01A1.</title>
        <authorList>
            <consortium name="The Broad Institute Genomics Platform"/>
            <person name="Russ C."/>
            <person name="Tyler B."/>
            <person name="Panabieres F."/>
            <person name="Shan W."/>
            <person name="Tripathy S."/>
            <person name="Grunwald N."/>
            <person name="Machado M."/>
            <person name="Johnson C.S."/>
            <person name="Walker B."/>
            <person name="Young S.K."/>
            <person name="Zeng Q."/>
            <person name="Gargeya S."/>
            <person name="Fitzgerald M."/>
            <person name="Haas B."/>
            <person name="Abouelleil A."/>
            <person name="Allen A.W."/>
            <person name="Alvarado L."/>
            <person name="Arachchi H.M."/>
            <person name="Berlin A.M."/>
            <person name="Chapman S.B."/>
            <person name="Gainer-Dewar J."/>
            <person name="Goldberg J."/>
            <person name="Griggs A."/>
            <person name="Gujja S."/>
            <person name="Hansen M."/>
            <person name="Howarth C."/>
            <person name="Imamovic A."/>
            <person name="Ireland A."/>
            <person name="Larimer J."/>
            <person name="McCowan C."/>
            <person name="Murphy C."/>
            <person name="Pearson M."/>
            <person name="Poon T.W."/>
            <person name="Priest M."/>
            <person name="Roberts A."/>
            <person name="Saif S."/>
            <person name="Shea T."/>
            <person name="Sisk P."/>
            <person name="Sykes S."/>
            <person name="Wortman J."/>
            <person name="Nusbaum C."/>
            <person name="Birren B."/>
        </authorList>
    </citation>
    <scope>NUCLEOTIDE SEQUENCE [LARGE SCALE GENOMIC DNA]</scope>
    <source>
        <strain evidence="2 3">CJ01A1</strain>
    </source>
</reference>
<dbReference type="EMBL" id="ANIX01004208">
    <property type="protein sequence ID" value="ETP01756.1"/>
    <property type="molecule type" value="Genomic_DNA"/>
</dbReference>
<protein>
    <submittedName>
        <fullName evidence="2">Uncharacterized protein</fullName>
    </submittedName>
</protein>
<name>W2VUA4_PHYNI</name>
<sequence>MKDEHVSVAREPFAVGRVLEEPSAVWDSNRKFREANVVASTITEHMSGLGMREYRVAMKALRSVATMFRHGEFDAFSGSPPGEFGSAASHDRVGEREPSTIATEVDYSATLTTREGDAVEMVPQTATGLCSGDDRPLSSGGHVPVQAQSGAVGHTVGSIGHTGGSVGHTVGSVG</sequence>
<evidence type="ECO:0000256" key="1">
    <source>
        <dbReference type="SAM" id="MobiDB-lite"/>
    </source>
</evidence>
<feature type="region of interest" description="Disordered" evidence="1">
    <location>
        <begin position="76"/>
        <end position="98"/>
    </location>
</feature>
<gene>
    <name evidence="2" type="ORF">F441_21042</name>
</gene>
<feature type="compositionally biased region" description="Basic and acidic residues" evidence="1">
    <location>
        <begin position="89"/>
        <end position="98"/>
    </location>
</feature>